<dbReference type="GO" id="GO:0005769">
    <property type="term" value="C:early endosome"/>
    <property type="evidence" value="ECO:0007669"/>
    <property type="project" value="TreeGrafter"/>
</dbReference>
<feature type="disulfide bond" evidence="21">
    <location>
        <begin position="284"/>
        <end position="298"/>
    </location>
</feature>
<dbReference type="PRINTS" id="PR00422">
    <property type="entry name" value="TRANSFERRIN"/>
</dbReference>
<reference evidence="23" key="3">
    <citation type="submission" date="2025-09" db="UniProtKB">
        <authorList>
            <consortium name="Ensembl"/>
        </authorList>
    </citation>
    <scope>IDENTIFICATION</scope>
</reference>
<evidence type="ECO:0000256" key="9">
    <source>
        <dbReference type="ARBA" id="ARBA00022737"/>
    </source>
</evidence>
<evidence type="ECO:0000256" key="19">
    <source>
        <dbReference type="PIRSR" id="PIRSR002549-2"/>
    </source>
</evidence>
<dbReference type="PROSITE" id="PS00205">
    <property type="entry name" value="TRANSFERRIN_LIKE_1"/>
    <property type="match status" value="2"/>
</dbReference>
<feature type="disulfide bond" evidence="21">
    <location>
        <begin position="553"/>
        <end position="566"/>
    </location>
</feature>
<evidence type="ECO:0000256" key="21">
    <source>
        <dbReference type="PIRSR" id="PIRSR002549-4"/>
    </source>
</evidence>
<feature type="binding site" evidence="20">
    <location>
        <position position="472"/>
    </location>
    <ligand>
        <name>Fe(3+)</name>
        <dbReference type="ChEBI" id="CHEBI:29034"/>
        <label>1</label>
    </ligand>
</feature>
<evidence type="ECO:0000256" key="17">
    <source>
        <dbReference type="ARBA" id="ARBA00054140"/>
    </source>
</evidence>
<comment type="function">
    <text evidence="17">Involved in iron cellular uptake. Seems to be internalized and then recycled back to the cell membrane. Binds a single atom of iron per subunit. Could also bind zinc.</text>
</comment>
<evidence type="ECO:0000256" key="13">
    <source>
        <dbReference type="ARBA" id="ARBA00023136"/>
    </source>
</evidence>
<evidence type="ECO:0000313" key="23">
    <source>
        <dbReference type="Ensembl" id="ENSELUP00000091180.1"/>
    </source>
</evidence>
<dbReference type="GO" id="GO:0098552">
    <property type="term" value="C:side of membrane"/>
    <property type="evidence" value="ECO:0007669"/>
    <property type="project" value="UniProtKB-KW"/>
</dbReference>
<keyword evidence="18" id="KW-0964">Secreted</keyword>
<dbReference type="Gene3D" id="3.40.190.10">
    <property type="entry name" value="Periplasmic binding protein-like II"/>
    <property type="match status" value="4"/>
</dbReference>
<keyword evidence="8" id="KW-0732">Signal</keyword>
<dbReference type="GO" id="GO:0005615">
    <property type="term" value="C:extracellular space"/>
    <property type="evidence" value="ECO:0007669"/>
    <property type="project" value="InterPro"/>
</dbReference>
<feature type="binding site" evidence="20">
    <location>
        <position position="442"/>
    </location>
    <ligand>
        <name>Fe(3+)</name>
        <dbReference type="ChEBI" id="CHEBI:29034"/>
        <label>1</label>
    </ligand>
</feature>
<keyword evidence="16" id="KW-0449">Lipoprotein</keyword>
<sequence>MGRGFRTTPYKRRRTWYILDQGFSYRGDKMGMWIIFASVILGLQSVSSQSTIRWCTISTQELKKCKAMAESFNNAAIRPTIQCVSDESVEGCMRKIEEKEVDAFSTSAKDIYTFMKGTNFKMAATESSEESDGTTYYAVAVVKKNTGININQLKGRKSCHTGKGRTAGWQMPLGYLVDQSKMSIMGCQIPQGVADFFNASCIPGSKGDSPSLCSLCKGNKDGQFKCDPTENEQYYSYNGAFRCLAEGAGEVAFIKHTTVRENTDGNGDLTWTAGLKSSDYELLCRDGTRAPVTEHRRCHLVRVPGRGILVQSDISGMVVHTMLTEGLRKSGFNMFSSSAFSGTNLLFSDSSTQFLLAESNEPMLWMGPVYHNALRALDCTPNEIPKLRWCVLSEGEQDKCVDMAEAFNSRSLVPSIQCLMGISVEDCMKKIQNKEADAITLDGGYIYTAGKTYGLVPAAGESYTGDSDGSTYYAVAVVKKSNRDINKLEDLRGKSSCHTGYGRTAGWNVPMGLLIEKGLIRPQECQIPQAAGGFFKSSCVPGANLPGLPSNLCGLCVGDARGQNKCEKNKDLYDGYDGAFRCLASGAGEVAFIKHSTVFQNTDGNSTESWAIDLKSKDFQLLCPQGSRAEVTQFLHCNLARVPSHAVMVRPDTNIYAIYGLLDKAQVHFSKDTGSEFKMFDSSKYQGSDLIFKDSTVSIIGVADRKTFDQWLGQGYMDSLTNMECNSSAKDLSSVSLLLVALLSSIFLQA</sequence>
<feature type="binding site" evidence="19">
    <location>
        <position position="505"/>
    </location>
    <ligand>
        <name>hydrogencarbonate</name>
        <dbReference type="ChEBI" id="CHEBI:17544"/>
        <label>1</label>
    </ligand>
</feature>
<dbReference type="PANTHER" id="PTHR11485:SF21">
    <property type="entry name" value="MELANOTRANSFERRIN"/>
    <property type="match status" value="1"/>
</dbReference>
<feature type="disulfide bond" evidence="21">
    <location>
        <begin position="65"/>
        <end position="83"/>
    </location>
</feature>
<feature type="binding site" evidence="19">
    <location>
        <position position="168"/>
    </location>
    <ligand>
        <name>hydrogencarbonate</name>
        <dbReference type="ChEBI" id="CHEBI:17544"/>
        <label>1</label>
    </ligand>
</feature>
<dbReference type="SUPFAM" id="SSF53850">
    <property type="entry name" value="Periplasmic binding protein-like II"/>
    <property type="match status" value="2"/>
</dbReference>
<dbReference type="GO" id="GO:0055037">
    <property type="term" value="C:recycling endosome"/>
    <property type="evidence" value="ECO:0007669"/>
    <property type="project" value="TreeGrafter"/>
</dbReference>
<name>A0AAY5KS97_ESOLU</name>
<feature type="domain" description="Transferrin-like" evidence="22">
    <location>
        <begin position="387"/>
        <end position="725"/>
    </location>
</feature>
<comment type="similarity">
    <text evidence="18">Belongs to the transferrin family.</text>
</comment>
<keyword evidence="7 18" id="KW-0479">Metal-binding</keyword>
<feature type="disulfide bond" evidence="21">
    <location>
        <begin position="539"/>
        <end position="556"/>
    </location>
</feature>
<dbReference type="SMART" id="SM00094">
    <property type="entry name" value="TR_FER"/>
    <property type="match status" value="2"/>
</dbReference>
<evidence type="ECO:0000256" key="20">
    <source>
        <dbReference type="PIRSR" id="PIRSR002549-3"/>
    </source>
</evidence>
<keyword evidence="13" id="KW-0472">Membrane</keyword>
<feature type="disulfide bond" evidence="21">
    <location>
        <begin position="213"/>
        <end position="226"/>
    </location>
</feature>
<evidence type="ECO:0000313" key="24">
    <source>
        <dbReference type="Proteomes" id="UP000265140"/>
    </source>
</evidence>
<dbReference type="FunFam" id="3.40.190.10:FF:000108">
    <property type="entry name" value="melanotransferrin"/>
    <property type="match status" value="2"/>
</dbReference>
<evidence type="ECO:0000256" key="5">
    <source>
        <dbReference type="ARBA" id="ARBA00022496"/>
    </source>
</evidence>
<feature type="disulfide bond" evidence="21">
    <location>
        <begin position="201"/>
        <end position="216"/>
    </location>
</feature>
<feature type="binding site" evidence="19">
    <location>
        <position position="506"/>
    </location>
    <ligand>
        <name>hydrogencarbonate</name>
        <dbReference type="ChEBI" id="CHEBI:17544"/>
        <label>1</label>
    </ligand>
</feature>
<evidence type="ECO:0000256" key="14">
    <source>
        <dbReference type="ARBA" id="ARBA00023157"/>
    </source>
</evidence>
<feature type="disulfide bond" evidence="21">
    <location>
        <begin position="525"/>
        <end position="725"/>
    </location>
</feature>
<evidence type="ECO:0000256" key="11">
    <source>
        <dbReference type="ARBA" id="ARBA00023004"/>
    </source>
</evidence>
<feature type="binding site" evidence="19">
    <location>
        <position position="165"/>
    </location>
    <ligand>
        <name>hydrogencarbonate</name>
        <dbReference type="ChEBI" id="CHEBI:17544"/>
        <label>1</label>
    </ligand>
</feature>
<feature type="disulfide bond" evidence="21">
    <location>
        <begin position="623"/>
        <end position="637"/>
    </location>
</feature>
<organism evidence="23 24">
    <name type="scientific">Esox lucius</name>
    <name type="common">Northern pike</name>
    <dbReference type="NCBI Taxonomy" id="8010"/>
    <lineage>
        <taxon>Eukaryota</taxon>
        <taxon>Metazoa</taxon>
        <taxon>Chordata</taxon>
        <taxon>Craniata</taxon>
        <taxon>Vertebrata</taxon>
        <taxon>Euteleostomi</taxon>
        <taxon>Actinopterygii</taxon>
        <taxon>Neopterygii</taxon>
        <taxon>Teleostei</taxon>
        <taxon>Protacanthopterygii</taxon>
        <taxon>Esociformes</taxon>
        <taxon>Esocidae</taxon>
        <taxon>Esox</taxon>
    </lineage>
</organism>
<dbReference type="PROSITE" id="PS00206">
    <property type="entry name" value="TRANSFERRIN_LIKE_2"/>
    <property type="match status" value="2"/>
</dbReference>
<evidence type="ECO:0000256" key="15">
    <source>
        <dbReference type="ARBA" id="ARBA00023180"/>
    </source>
</evidence>
<evidence type="ECO:0000256" key="3">
    <source>
        <dbReference type="ARBA" id="ARBA00022448"/>
    </source>
</evidence>
<feature type="domain" description="Transferrin-like" evidence="22">
    <location>
        <begin position="52"/>
        <end position="379"/>
    </location>
</feature>
<dbReference type="PROSITE" id="PS51408">
    <property type="entry name" value="TRANSFERRIN_LIKE_4"/>
    <property type="match status" value="2"/>
</dbReference>
<dbReference type="Proteomes" id="UP000265140">
    <property type="component" value="Chromosome 8"/>
</dbReference>
<dbReference type="AlphaFoldDB" id="A0AAY5KS97"/>
<dbReference type="PANTHER" id="PTHR11485">
    <property type="entry name" value="TRANSFERRIN"/>
    <property type="match status" value="1"/>
</dbReference>
<feature type="binding site" evidence="19">
    <location>
        <position position="161"/>
    </location>
    <ligand>
        <name>hydrogencarbonate</name>
        <dbReference type="ChEBI" id="CHEBI:17544"/>
        <label>1</label>
    </ligand>
</feature>
<evidence type="ECO:0000256" key="4">
    <source>
        <dbReference type="ARBA" id="ARBA00022475"/>
    </source>
</evidence>
<evidence type="ECO:0000259" key="22">
    <source>
        <dbReference type="PROSITE" id="PS51408"/>
    </source>
</evidence>
<feature type="binding site" evidence="20">
    <location>
        <position position="237"/>
    </location>
    <ligand>
        <name>Fe(3+)</name>
        <dbReference type="ChEBI" id="CHEBI:29034"/>
        <label>1</label>
    </ligand>
</feature>
<feature type="disulfide bond" evidence="21">
    <location>
        <begin position="390"/>
        <end position="427"/>
    </location>
</feature>
<evidence type="ECO:0000256" key="10">
    <source>
        <dbReference type="ARBA" id="ARBA00022833"/>
    </source>
</evidence>
<evidence type="ECO:0000256" key="8">
    <source>
        <dbReference type="ARBA" id="ARBA00022729"/>
    </source>
</evidence>
<evidence type="ECO:0000256" key="18">
    <source>
        <dbReference type="PIRNR" id="PIRNR002549"/>
    </source>
</evidence>
<dbReference type="InterPro" id="IPR016357">
    <property type="entry name" value="Transferrin"/>
</dbReference>
<feature type="binding site" evidence="19">
    <location>
        <position position="503"/>
    </location>
    <ligand>
        <name>hydrogencarbonate</name>
        <dbReference type="ChEBI" id="CHEBI:17544"/>
        <label>1</label>
    </ligand>
</feature>
<feature type="disulfide bond" evidence="21">
    <location>
        <begin position="55"/>
        <end position="92"/>
    </location>
</feature>
<dbReference type="GO" id="GO:0005886">
    <property type="term" value="C:plasma membrane"/>
    <property type="evidence" value="ECO:0007669"/>
    <property type="project" value="UniProtKB-SubCell"/>
</dbReference>
<evidence type="ECO:0000256" key="2">
    <source>
        <dbReference type="ARBA" id="ARBA00011245"/>
    </source>
</evidence>
<protein>
    <recommendedName>
        <fullName evidence="18">Serotransferrin</fullName>
    </recommendedName>
</protein>
<feature type="disulfide bond" evidence="21">
    <location>
        <begin position="159"/>
        <end position="243"/>
    </location>
</feature>
<dbReference type="CDD" id="cd13529">
    <property type="entry name" value="PBP2_transferrin"/>
    <property type="match status" value="2"/>
</dbReference>
<accession>A0AAY5KS97</accession>
<comment type="subcellular location">
    <subcellularLocation>
        <location evidence="1">Cell membrane</location>
        <topology evidence="1">Lipid-anchor</topology>
        <topology evidence="1">GPI-anchor</topology>
    </subcellularLocation>
    <subcellularLocation>
        <location evidence="18">Secreted</location>
    </subcellularLocation>
</comment>
<dbReference type="Pfam" id="PF00405">
    <property type="entry name" value="Transferrin"/>
    <property type="match status" value="2"/>
</dbReference>
<feature type="binding site" evidence="20">
    <location>
        <position position="576"/>
    </location>
    <ligand>
        <name>Fe(3+)</name>
        <dbReference type="ChEBI" id="CHEBI:29034"/>
        <label>2</label>
    </ligand>
</feature>
<keyword evidence="15" id="KW-0325">Glycoprotein</keyword>
<feature type="disulfide bond" evidence="21">
    <location>
        <begin position="400"/>
        <end position="418"/>
    </location>
</feature>
<feature type="disulfide bond" evidence="21">
    <location>
        <begin position="497"/>
        <end position="582"/>
    </location>
</feature>
<keyword evidence="12 18" id="KW-0406">Ion transport</keyword>
<dbReference type="Ensembl" id="ENSELUT00000095536.1">
    <property type="protein sequence ID" value="ENSELUP00000091180.1"/>
    <property type="gene ID" value="ENSELUG00000018947.3"/>
</dbReference>
<feature type="binding site" evidence="19">
    <location>
        <position position="499"/>
    </location>
    <ligand>
        <name>hydrogencarbonate</name>
        <dbReference type="ChEBI" id="CHEBI:17544"/>
        <label>1</label>
    </ligand>
</feature>
<feature type="binding site" evidence="20">
    <location>
        <position position="645"/>
    </location>
    <ligand>
        <name>Fe(3+)</name>
        <dbReference type="ChEBI" id="CHEBI:29034"/>
        <label>1</label>
    </ligand>
</feature>
<keyword evidence="11 18" id="KW-0408">Iron</keyword>
<keyword evidence="4" id="KW-1003">Cell membrane</keyword>
<proteinExistence type="inferred from homology"/>
<keyword evidence="5 18" id="KW-0410">Iron transport</keyword>
<keyword evidence="9" id="KW-0677">Repeat</keyword>
<dbReference type="InterPro" id="IPR018195">
    <property type="entry name" value="Transferrin_Fe_BS"/>
</dbReference>
<feature type="binding site" evidence="20">
    <location>
        <position position="136"/>
    </location>
    <ligand>
        <name>Fe(3+)</name>
        <dbReference type="ChEBI" id="CHEBI:29034"/>
        <label>1</label>
    </ligand>
</feature>
<evidence type="ECO:0000256" key="16">
    <source>
        <dbReference type="ARBA" id="ARBA00023288"/>
    </source>
</evidence>
<dbReference type="PIRSF" id="PIRSF002549">
    <property type="entry name" value="Transferrin"/>
    <property type="match status" value="1"/>
</dbReference>
<reference evidence="23 24" key="1">
    <citation type="submission" date="2020-02" db="EMBL/GenBank/DDBJ databases">
        <title>Esox lucius (northern pike) genome, fEsoLuc1, primary haplotype.</title>
        <authorList>
            <person name="Myers G."/>
            <person name="Karagic N."/>
            <person name="Meyer A."/>
            <person name="Pippel M."/>
            <person name="Reichard M."/>
            <person name="Winkler S."/>
            <person name="Tracey A."/>
            <person name="Sims Y."/>
            <person name="Howe K."/>
            <person name="Rhie A."/>
            <person name="Formenti G."/>
            <person name="Durbin R."/>
            <person name="Fedrigo O."/>
            <person name="Jarvis E.D."/>
        </authorList>
    </citation>
    <scope>NUCLEOTIDE SEQUENCE [LARGE SCALE GENOMIC DNA]</scope>
</reference>
<dbReference type="InterPro" id="IPR001156">
    <property type="entry name" value="Transferrin-like_dom"/>
</dbReference>
<dbReference type="GO" id="GO:0006826">
    <property type="term" value="P:iron ion transport"/>
    <property type="evidence" value="ECO:0007669"/>
    <property type="project" value="UniProtKB-KW"/>
</dbReference>
<keyword evidence="14 21" id="KW-1015">Disulfide bond</keyword>
<comment type="function">
    <text evidence="18">Transferrins are iron binding transport proteins which bind Fe(3+) ion in association with the binding of an anion, usually bicarbonate.</text>
</comment>
<dbReference type="GO" id="GO:0046872">
    <property type="term" value="F:metal ion binding"/>
    <property type="evidence" value="ECO:0007669"/>
    <property type="project" value="UniProtKB-KW"/>
</dbReference>
<comment type="subunit">
    <text evidence="2 18">Monomer.</text>
</comment>
<evidence type="ECO:0000256" key="12">
    <source>
        <dbReference type="ARBA" id="ARBA00023065"/>
    </source>
</evidence>
<keyword evidence="24" id="KW-1185">Reference proteome</keyword>
<dbReference type="GeneTree" id="ENSGT00940000159265"/>
<gene>
    <name evidence="23" type="primary">MELTF</name>
</gene>
<evidence type="ECO:0000256" key="7">
    <source>
        <dbReference type="ARBA" id="ARBA00022723"/>
    </source>
</evidence>
<reference evidence="23" key="2">
    <citation type="submission" date="2025-08" db="UniProtKB">
        <authorList>
            <consortium name="Ensembl"/>
        </authorList>
    </citation>
    <scope>IDENTIFICATION</scope>
</reference>
<feature type="binding site" evidence="19">
    <location>
        <position position="167"/>
    </location>
    <ligand>
        <name>hydrogencarbonate</name>
        <dbReference type="ChEBI" id="CHEBI:17544"/>
        <label>1</label>
    </ligand>
</feature>
<evidence type="ECO:0000256" key="1">
    <source>
        <dbReference type="ARBA" id="ARBA00004609"/>
    </source>
</evidence>
<keyword evidence="6" id="KW-0336">GPI-anchor</keyword>
<keyword evidence="10" id="KW-0862">Zinc</keyword>
<keyword evidence="3 18" id="KW-0813">Transport</keyword>
<evidence type="ECO:0000256" key="6">
    <source>
        <dbReference type="ARBA" id="ARBA00022622"/>
    </source>
</evidence>